<feature type="compositionally biased region" description="Polar residues" evidence="1">
    <location>
        <begin position="1"/>
        <end position="11"/>
    </location>
</feature>
<comment type="caution">
    <text evidence="2">The sequence shown here is derived from an EMBL/GenBank/DDBJ whole genome shotgun (WGS) entry which is preliminary data.</text>
</comment>
<dbReference type="EMBL" id="VSRR010038940">
    <property type="protein sequence ID" value="MPC74448.1"/>
    <property type="molecule type" value="Genomic_DNA"/>
</dbReference>
<feature type="region of interest" description="Disordered" evidence="1">
    <location>
        <begin position="1"/>
        <end position="71"/>
    </location>
</feature>
<organism evidence="2 3">
    <name type="scientific">Portunus trituberculatus</name>
    <name type="common">Swimming crab</name>
    <name type="synonym">Neptunus trituberculatus</name>
    <dbReference type="NCBI Taxonomy" id="210409"/>
    <lineage>
        <taxon>Eukaryota</taxon>
        <taxon>Metazoa</taxon>
        <taxon>Ecdysozoa</taxon>
        <taxon>Arthropoda</taxon>
        <taxon>Crustacea</taxon>
        <taxon>Multicrustacea</taxon>
        <taxon>Malacostraca</taxon>
        <taxon>Eumalacostraca</taxon>
        <taxon>Eucarida</taxon>
        <taxon>Decapoda</taxon>
        <taxon>Pleocyemata</taxon>
        <taxon>Brachyura</taxon>
        <taxon>Eubrachyura</taxon>
        <taxon>Portunoidea</taxon>
        <taxon>Portunidae</taxon>
        <taxon>Portuninae</taxon>
        <taxon>Portunus</taxon>
    </lineage>
</organism>
<evidence type="ECO:0000256" key="1">
    <source>
        <dbReference type="SAM" id="MobiDB-lite"/>
    </source>
</evidence>
<protein>
    <submittedName>
        <fullName evidence="2">Uncharacterized protein</fullName>
    </submittedName>
</protein>
<sequence length="71" mass="8059">MTLSSRNTLTNRLREKNKRPLKHPQPLTPSLTHPCPARHISSLPTSPTLRPSDPLPSLPHPKKTLTRLIER</sequence>
<proteinExistence type="predicted"/>
<keyword evidence="3" id="KW-1185">Reference proteome</keyword>
<evidence type="ECO:0000313" key="3">
    <source>
        <dbReference type="Proteomes" id="UP000324222"/>
    </source>
</evidence>
<name>A0A5B7I0I3_PORTR</name>
<dbReference type="Proteomes" id="UP000324222">
    <property type="component" value="Unassembled WGS sequence"/>
</dbReference>
<accession>A0A5B7I0I3</accession>
<dbReference type="AlphaFoldDB" id="A0A5B7I0I3"/>
<reference evidence="2 3" key="1">
    <citation type="submission" date="2019-05" db="EMBL/GenBank/DDBJ databases">
        <title>Another draft genome of Portunus trituberculatus and its Hox gene families provides insights of decapod evolution.</title>
        <authorList>
            <person name="Jeong J.-H."/>
            <person name="Song I."/>
            <person name="Kim S."/>
            <person name="Choi T."/>
            <person name="Kim D."/>
            <person name="Ryu S."/>
            <person name="Kim W."/>
        </authorList>
    </citation>
    <scope>NUCLEOTIDE SEQUENCE [LARGE SCALE GENOMIC DNA]</scope>
    <source>
        <tissue evidence="2">Muscle</tissue>
    </source>
</reference>
<gene>
    <name evidence="2" type="ORF">E2C01_068807</name>
</gene>
<evidence type="ECO:0000313" key="2">
    <source>
        <dbReference type="EMBL" id="MPC74448.1"/>
    </source>
</evidence>
<feature type="compositionally biased region" description="Low complexity" evidence="1">
    <location>
        <begin position="41"/>
        <end position="52"/>
    </location>
</feature>